<evidence type="ECO:0000256" key="2">
    <source>
        <dbReference type="ARBA" id="ARBA00023012"/>
    </source>
</evidence>
<evidence type="ECO:0000259" key="9">
    <source>
        <dbReference type="PROSITE" id="PS51755"/>
    </source>
</evidence>
<keyword evidence="2" id="KW-0902">Two-component regulatory system</keyword>
<dbReference type="SUPFAM" id="SSF46894">
    <property type="entry name" value="C-terminal effector domain of the bipartite response regulators"/>
    <property type="match status" value="1"/>
</dbReference>
<dbReference type="CDD" id="cd00383">
    <property type="entry name" value="trans_reg_C"/>
    <property type="match status" value="1"/>
</dbReference>
<keyword evidence="5" id="KW-0804">Transcription</keyword>
<dbReference type="PANTHER" id="PTHR48111:SF4">
    <property type="entry name" value="DNA-BINDING DUAL TRANSCRIPTIONAL REGULATOR OMPR"/>
    <property type="match status" value="1"/>
</dbReference>
<reference evidence="10" key="2">
    <citation type="submission" date="2023-07" db="EMBL/GenBank/DDBJ databases">
        <authorList>
            <person name="Shen H."/>
        </authorList>
    </citation>
    <scope>NUCLEOTIDE SEQUENCE</scope>
    <source>
        <strain evidence="10">TNR-22</strain>
    </source>
</reference>
<feature type="domain" description="Response regulatory" evidence="8">
    <location>
        <begin position="6"/>
        <end position="119"/>
    </location>
</feature>
<organism evidence="10 11">
    <name type="scientific">Rhizobium alvei</name>
    <dbReference type="NCBI Taxonomy" id="1132659"/>
    <lineage>
        <taxon>Bacteria</taxon>
        <taxon>Pseudomonadati</taxon>
        <taxon>Pseudomonadota</taxon>
        <taxon>Alphaproteobacteria</taxon>
        <taxon>Hyphomicrobiales</taxon>
        <taxon>Rhizobiaceae</taxon>
        <taxon>Rhizobium/Agrobacterium group</taxon>
        <taxon>Rhizobium</taxon>
    </lineage>
</organism>
<dbReference type="PROSITE" id="PS51755">
    <property type="entry name" value="OMPR_PHOB"/>
    <property type="match status" value="1"/>
</dbReference>
<dbReference type="Pfam" id="PF00486">
    <property type="entry name" value="Trans_reg_C"/>
    <property type="match status" value="1"/>
</dbReference>
<dbReference type="Gene3D" id="1.10.10.10">
    <property type="entry name" value="Winged helix-like DNA-binding domain superfamily/Winged helix DNA-binding domain"/>
    <property type="match status" value="1"/>
</dbReference>
<dbReference type="InterPro" id="IPR016032">
    <property type="entry name" value="Sig_transdc_resp-reg_C-effctor"/>
</dbReference>
<evidence type="ECO:0000256" key="6">
    <source>
        <dbReference type="PROSITE-ProRule" id="PRU00169"/>
    </source>
</evidence>
<name>A0ABT8YGE3_9HYPH</name>
<accession>A0ABT8YGE3</accession>
<keyword evidence="11" id="KW-1185">Reference proteome</keyword>
<dbReference type="PROSITE" id="PS50110">
    <property type="entry name" value="RESPONSE_REGULATORY"/>
    <property type="match status" value="1"/>
</dbReference>
<keyword evidence="3" id="KW-0805">Transcription regulation</keyword>
<dbReference type="Pfam" id="PF00072">
    <property type="entry name" value="Response_reg"/>
    <property type="match status" value="1"/>
</dbReference>
<dbReference type="Gene3D" id="6.10.250.690">
    <property type="match status" value="1"/>
</dbReference>
<evidence type="ECO:0000256" key="4">
    <source>
        <dbReference type="ARBA" id="ARBA00023125"/>
    </source>
</evidence>
<evidence type="ECO:0000256" key="3">
    <source>
        <dbReference type="ARBA" id="ARBA00023015"/>
    </source>
</evidence>
<reference evidence="10" key="1">
    <citation type="journal article" date="2015" name="Int. J. Syst. Evol. Microbiol.">
        <title>Rhizobium alvei sp. nov., isolated from a freshwater river.</title>
        <authorList>
            <person name="Sheu S.Y."/>
            <person name="Huang H.W."/>
            <person name="Young C.C."/>
            <person name="Chen W.M."/>
        </authorList>
    </citation>
    <scope>NUCLEOTIDE SEQUENCE</scope>
    <source>
        <strain evidence="10">TNR-22</strain>
    </source>
</reference>
<evidence type="ECO:0000256" key="7">
    <source>
        <dbReference type="PROSITE-ProRule" id="PRU01091"/>
    </source>
</evidence>
<dbReference type="EMBL" id="JAUOZU010000001">
    <property type="protein sequence ID" value="MDO6962728.1"/>
    <property type="molecule type" value="Genomic_DNA"/>
</dbReference>
<feature type="DNA-binding region" description="OmpR/PhoB-type" evidence="7">
    <location>
        <begin position="149"/>
        <end position="249"/>
    </location>
</feature>
<dbReference type="InterPro" id="IPR001789">
    <property type="entry name" value="Sig_transdc_resp-reg_receiver"/>
</dbReference>
<keyword evidence="1 6" id="KW-0597">Phosphoprotein</keyword>
<dbReference type="SUPFAM" id="SSF52172">
    <property type="entry name" value="CheY-like"/>
    <property type="match status" value="1"/>
</dbReference>
<protein>
    <submittedName>
        <fullName evidence="10">Response regulator transcription factor</fullName>
    </submittedName>
</protein>
<feature type="modified residue" description="4-aspartylphosphate" evidence="6">
    <location>
        <position position="55"/>
    </location>
</feature>
<sequence>MTDKPCIIIVDDEEHIREMVADYLSGQGFATHTANGGTELDHKMAQLSPALVLLDVNMPGEDGLSIARRLRAASDVAVIMVTAAGDVIDKVVGLEIGADDYVTKPFDLRELKARIRAVLRRFESGRRPMASAQPEQAAAEPAAAFAPGTELVSFGKLYVDRSGRRLINALGGEEPVTAMEFDLIEVFLQNPYRVLSRDRLLDLAHRKNDDPFDRSIDIRVTRLRKKIEEDPSKPQTIKTVRGAGYMYSPGKKN</sequence>
<dbReference type="PANTHER" id="PTHR48111">
    <property type="entry name" value="REGULATOR OF RPOS"/>
    <property type="match status" value="1"/>
</dbReference>
<evidence type="ECO:0000313" key="10">
    <source>
        <dbReference type="EMBL" id="MDO6962728.1"/>
    </source>
</evidence>
<dbReference type="InterPro" id="IPR039420">
    <property type="entry name" value="WalR-like"/>
</dbReference>
<dbReference type="SMART" id="SM00862">
    <property type="entry name" value="Trans_reg_C"/>
    <property type="match status" value="1"/>
</dbReference>
<proteinExistence type="predicted"/>
<dbReference type="Proteomes" id="UP001174932">
    <property type="component" value="Unassembled WGS sequence"/>
</dbReference>
<dbReference type="SMART" id="SM00448">
    <property type="entry name" value="REC"/>
    <property type="match status" value="1"/>
</dbReference>
<dbReference type="InterPro" id="IPR011006">
    <property type="entry name" value="CheY-like_superfamily"/>
</dbReference>
<dbReference type="InterPro" id="IPR036388">
    <property type="entry name" value="WH-like_DNA-bd_sf"/>
</dbReference>
<evidence type="ECO:0000259" key="8">
    <source>
        <dbReference type="PROSITE" id="PS50110"/>
    </source>
</evidence>
<keyword evidence="4 7" id="KW-0238">DNA-binding</keyword>
<evidence type="ECO:0000313" key="11">
    <source>
        <dbReference type="Proteomes" id="UP001174932"/>
    </source>
</evidence>
<gene>
    <name evidence="10" type="ORF">Q4481_02095</name>
</gene>
<dbReference type="InterPro" id="IPR001867">
    <property type="entry name" value="OmpR/PhoB-type_DNA-bd"/>
</dbReference>
<evidence type="ECO:0000256" key="1">
    <source>
        <dbReference type="ARBA" id="ARBA00022553"/>
    </source>
</evidence>
<dbReference type="Gene3D" id="3.40.50.2300">
    <property type="match status" value="1"/>
</dbReference>
<comment type="caution">
    <text evidence="10">The sequence shown here is derived from an EMBL/GenBank/DDBJ whole genome shotgun (WGS) entry which is preliminary data.</text>
</comment>
<evidence type="ECO:0000256" key="5">
    <source>
        <dbReference type="ARBA" id="ARBA00023163"/>
    </source>
</evidence>
<feature type="domain" description="OmpR/PhoB-type" evidence="9">
    <location>
        <begin position="149"/>
        <end position="249"/>
    </location>
</feature>